<dbReference type="InterPro" id="IPR000073">
    <property type="entry name" value="AB_hydrolase_1"/>
</dbReference>
<dbReference type="EMBL" id="MCOG01000050">
    <property type="protein sequence ID" value="ORY66690.1"/>
    <property type="molecule type" value="Genomic_DNA"/>
</dbReference>
<dbReference type="GO" id="GO:0016020">
    <property type="term" value="C:membrane"/>
    <property type="evidence" value="ECO:0007669"/>
    <property type="project" value="TreeGrafter"/>
</dbReference>
<accession>A0A1Y2E567</accession>
<keyword evidence="2" id="KW-0378">Hydrolase</keyword>
<evidence type="ECO:0000313" key="2">
    <source>
        <dbReference type="EMBL" id="ORY66690.1"/>
    </source>
</evidence>
<dbReference type="Pfam" id="PF00561">
    <property type="entry name" value="Abhydrolase_1"/>
    <property type="match status" value="1"/>
</dbReference>
<dbReference type="PANTHER" id="PTHR43798">
    <property type="entry name" value="MONOACYLGLYCEROL LIPASE"/>
    <property type="match status" value="1"/>
</dbReference>
<dbReference type="AlphaFoldDB" id="A0A1Y2E567"/>
<sequence>MAKTAYRLITTAPPKKEPEWEVEFEKEVPYNIIKIPFKDHIEEMKKRQPLPTLSKIPDLPEELTVLEFLPNSNVQRRPETVICSHGWGGRGLNFYKFIPKLQEKGYRVLCPDFPQHGRTDGPEAGAHCFAHGINLVIRYVDGPVYLITHSLGNVGFWGSYSFSSQKEKDAIKRYVGIGIPNDYEDILFAFENTIGLSRRCHPYFLDIHASCFGDEFCRNQIFGKVINELNIPTLLIHDKNDKELDFEKAKETASHLSKKQYKVKSSGEVKPTFYESEGLGHRRIIRDDDIIDRVVEFLSEDIEF</sequence>
<organism evidence="2 3">
    <name type="scientific">Neocallimastix californiae</name>
    <dbReference type="NCBI Taxonomy" id="1754190"/>
    <lineage>
        <taxon>Eukaryota</taxon>
        <taxon>Fungi</taxon>
        <taxon>Fungi incertae sedis</taxon>
        <taxon>Chytridiomycota</taxon>
        <taxon>Chytridiomycota incertae sedis</taxon>
        <taxon>Neocallimastigomycetes</taxon>
        <taxon>Neocallimastigales</taxon>
        <taxon>Neocallimastigaceae</taxon>
        <taxon>Neocallimastix</taxon>
    </lineage>
</organism>
<protein>
    <submittedName>
        <fullName evidence="2">Alpha/beta-hydrolase</fullName>
    </submittedName>
</protein>
<dbReference type="OrthoDB" id="6431331at2759"/>
<dbReference type="SUPFAM" id="SSF53474">
    <property type="entry name" value="alpha/beta-Hydrolases"/>
    <property type="match status" value="1"/>
</dbReference>
<dbReference type="InterPro" id="IPR029058">
    <property type="entry name" value="AB_hydrolase_fold"/>
</dbReference>
<evidence type="ECO:0000313" key="3">
    <source>
        <dbReference type="Proteomes" id="UP000193920"/>
    </source>
</evidence>
<dbReference type="Gene3D" id="3.40.50.1820">
    <property type="entry name" value="alpha/beta hydrolase"/>
    <property type="match status" value="1"/>
</dbReference>
<evidence type="ECO:0000259" key="1">
    <source>
        <dbReference type="Pfam" id="PF00561"/>
    </source>
</evidence>
<dbReference type="PANTHER" id="PTHR43798:SF33">
    <property type="entry name" value="HYDROLASE, PUTATIVE (AFU_ORTHOLOGUE AFUA_2G14860)-RELATED"/>
    <property type="match status" value="1"/>
</dbReference>
<dbReference type="GO" id="GO:0016787">
    <property type="term" value="F:hydrolase activity"/>
    <property type="evidence" value="ECO:0007669"/>
    <property type="project" value="UniProtKB-KW"/>
</dbReference>
<comment type="caution">
    <text evidence="2">The sequence shown here is derived from an EMBL/GenBank/DDBJ whole genome shotgun (WGS) entry which is preliminary data.</text>
</comment>
<proteinExistence type="predicted"/>
<feature type="domain" description="AB hydrolase-1" evidence="1">
    <location>
        <begin position="80"/>
        <end position="125"/>
    </location>
</feature>
<name>A0A1Y2E567_9FUNG</name>
<keyword evidence="3" id="KW-1185">Reference proteome</keyword>
<gene>
    <name evidence="2" type="ORF">LY90DRAFT_700598</name>
</gene>
<reference evidence="2 3" key="1">
    <citation type="submission" date="2016-08" db="EMBL/GenBank/DDBJ databases">
        <title>A Parts List for Fungal Cellulosomes Revealed by Comparative Genomics.</title>
        <authorList>
            <consortium name="DOE Joint Genome Institute"/>
            <person name="Haitjema C.H."/>
            <person name="Gilmore S.P."/>
            <person name="Henske J.K."/>
            <person name="Solomon K.V."/>
            <person name="De Groot R."/>
            <person name="Kuo A."/>
            <person name="Mondo S.J."/>
            <person name="Salamov A.A."/>
            <person name="Labutti K."/>
            <person name="Zhao Z."/>
            <person name="Chiniquy J."/>
            <person name="Barry K."/>
            <person name="Brewer H.M."/>
            <person name="Purvine S.O."/>
            <person name="Wright A.T."/>
            <person name="Boxma B."/>
            <person name="Van Alen T."/>
            <person name="Hackstein J.H."/>
            <person name="Baker S.E."/>
            <person name="Grigoriev I.V."/>
            <person name="O'Malley M.A."/>
        </authorList>
    </citation>
    <scope>NUCLEOTIDE SEQUENCE [LARGE SCALE GENOMIC DNA]</scope>
    <source>
        <strain evidence="2 3">G1</strain>
    </source>
</reference>
<dbReference type="Proteomes" id="UP000193920">
    <property type="component" value="Unassembled WGS sequence"/>
</dbReference>
<dbReference type="InterPro" id="IPR050266">
    <property type="entry name" value="AB_hydrolase_sf"/>
</dbReference>